<evidence type="ECO:0000313" key="2">
    <source>
        <dbReference type="EMBL" id="SDF01733.1"/>
    </source>
</evidence>
<evidence type="ECO:0000313" key="3">
    <source>
        <dbReference type="Proteomes" id="UP000199045"/>
    </source>
</evidence>
<protein>
    <submittedName>
        <fullName evidence="2">Uncharacterized protein</fullName>
    </submittedName>
</protein>
<dbReference type="OrthoDB" id="645138at2"/>
<sequence length="246" mass="28367">MKKNKTSRHKLKRLRGHSSERLHNDPSFENVRKNWQDFTTAARSAKLLRTVMENIMEPVHDRSRQWRLTKAMSQVLRSDKSNPRGECKPADGDLKLLINVELNTGIPFHEIFPETLVHFRIDKKKVKMNLWPIIQESPEPHPLAATATDLEIRLAVANINFSQQSFNIKWASSGMLPFSDPGIENKQLTVKLDKGSKLPLFIFLAINFYNEGFKERINAIKLVDVYTAEDDCEDSESTPQKKEEQL</sequence>
<feature type="region of interest" description="Disordered" evidence="1">
    <location>
        <begin position="1"/>
        <end position="26"/>
    </location>
</feature>
<dbReference type="AlphaFoldDB" id="A0A1G7HMU9"/>
<reference evidence="2 3" key="1">
    <citation type="submission" date="2016-10" db="EMBL/GenBank/DDBJ databases">
        <authorList>
            <person name="de Groot N.N."/>
        </authorList>
    </citation>
    <scope>NUCLEOTIDE SEQUENCE [LARGE SCALE GENOMIC DNA]</scope>
    <source>
        <strain evidence="2 3">DSM 527</strain>
    </source>
</reference>
<dbReference type="EMBL" id="FNBN01000001">
    <property type="protein sequence ID" value="SDF01733.1"/>
    <property type="molecule type" value="Genomic_DNA"/>
</dbReference>
<name>A0A1G7HMU9_CHIFI</name>
<organism evidence="2 3">
    <name type="scientific">Chitinophaga filiformis</name>
    <name type="common">Myxococcus filiformis</name>
    <name type="synonym">Flexibacter filiformis</name>
    <dbReference type="NCBI Taxonomy" id="104663"/>
    <lineage>
        <taxon>Bacteria</taxon>
        <taxon>Pseudomonadati</taxon>
        <taxon>Bacteroidota</taxon>
        <taxon>Chitinophagia</taxon>
        <taxon>Chitinophagales</taxon>
        <taxon>Chitinophagaceae</taxon>
        <taxon>Chitinophaga</taxon>
    </lineage>
</organism>
<dbReference type="STRING" id="104663.SAMN04488121_101534"/>
<feature type="compositionally biased region" description="Basic and acidic residues" evidence="1">
    <location>
        <begin position="17"/>
        <end position="26"/>
    </location>
</feature>
<dbReference type="Proteomes" id="UP000199045">
    <property type="component" value="Unassembled WGS sequence"/>
</dbReference>
<accession>A0A1G7HMU9</accession>
<gene>
    <name evidence="2" type="ORF">SAMN04488121_101534</name>
</gene>
<dbReference type="RefSeq" id="WP_089828678.1">
    <property type="nucleotide sequence ID" value="NZ_FNBN01000001.1"/>
</dbReference>
<evidence type="ECO:0000256" key="1">
    <source>
        <dbReference type="SAM" id="MobiDB-lite"/>
    </source>
</evidence>
<feature type="compositionally biased region" description="Basic residues" evidence="1">
    <location>
        <begin position="1"/>
        <end position="16"/>
    </location>
</feature>
<proteinExistence type="predicted"/>